<dbReference type="PROSITE" id="PS51762">
    <property type="entry name" value="GH16_2"/>
    <property type="match status" value="1"/>
</dbReference>
<name>A0A8H7II02_9AGAM</name>
<evidence type="ECO:0000256" key="3">
    <source>
        <dbReference type="ARBA" id="ARBA00022692"/>
    </source>
</evidence>
<dbReference type="InterPro" id="IPR005629">
    <property type="entry name" value="Skn1/Kre6/Sbg1"/>
</dbReference>
<dbReference type="SUPFAM" id="SSF49899">
    <property type="entry name" value="Concanavalin A-like lectins/glucanases"/>
    <property type="match status" value="1"/>
</dbReference>
<evidence type="ECO:0000256" key="6">
    <source>
        <dbReference type="ARBA" id="ARBA00023136"/>
    </source>
</evidence>
<dbReference type="AlphaFoldDB" id="A0A8H7II02"/>
<dbReference type="GO" id="GO:0006078">
    <property type="term" value="P:(1-&gt;6)-beta-D-glucan biosynthetic process"/>
    <property type="evidence" value="ECO:0007669"/>
    <property type="project" value="TreeGrafter"/>
</dbReference>
<gene>
    <name evidence="12" type="ORF">RHS01_04849</name>
</gene>
<evidence type="ECO:0000256" key="10">
    <source>
        <dbReference type="SAM" id="Phobius"/>
    </source>
</evidence>
<evidence type="ECO:0000256" key="8">
    <source>
        <dbReference type="ARBA" id="ARBA00023316"/>
    </source>
</evidence>
<keyword evidence="4" id="KW-0735">Signal-anchor</keyword>
<keyword evidence="8" id="KW-0961">Cell wall biogenesis/degradation</keyword>
<proteinExistence type="inferred from homology"/>
<keyword evidence="5 10" id="KW-1133">Transmembrane helix</keyword>
<dbReference type="Gene3D" id="2.60.120.200">
    <property type="match status" value="1"/>
</dbReference>
<keyword evidence="3 10" id="KW-0812">Transmembrane</keyword>
<sequence>MLIAMGYVPGANSSATGSAAQLLHPTSRSDTPDHQIHAALAAAPIGYIDKGSHTSLGDTPYPQHSKASSTSGHDSLSEKYPFADNPFVYGHHGYAETDDELHTPDPQRDKKADKGGSLFTSRGATNLGCLLFLILGLVVLLLQPRGINATGQIPIMPGAFLLSIVLVRFLAIFGNFGLIDSETPEEAYTRTSIEDGSEWDLVFSDEFNTDGRTFYPGDDPFWEAVDLHYWGTNNLEWYDPEAVTTEGGYLNITMRKMQTTISIIKEGLFPRGTSFASLAGTLKVTNVSLPGKSTVYGLWPAFWTMGNLGRAGYGASLDGMWPYSYDSCDVGTLANQTDPKTNGPAAVHTMGDPSNGDELSYLPGQRLSAYSGTLIGHVSQSGQWAPFNHLYTWFNNSDNLKIYDGSVTKLNSYVGGVFQQSTSAISETNQDCYTQGGGCFSVYGFEYAPGNDGYITWVNDNKPAWTIRGAGMAADPIVEIGSRPVPQEPMYIIVNLGISPNFGAIDFEHLQFPTWMLVDWVRVYQPKGKRNIGCDPEDFPTSTYINKHIEAYTNPNLTTWVDDYRQPIPANRLIDTCT</sequence>
<comment type="similarity">
    <text evidence="2">Belongs to the SKN1/KRE6 family.</text>
</comment>
<dbReference type="GO" id="GO:0005886">
    <property type="term" value="C:plasma membrane"/>
    <property type="evidence" value="ECO:0007669"/>
    <property type="project" value="TreeGrafter"/>
</dbReference>
<evidence type="ECO:0000313" key="13">
    <source>
        <dbReference type="Proteomes" id="UP000614334"/>
    </source>
</evidence>
<evidence type="ECO:0000256" key="4">
    <source>
        <dbReference type="ARBA" id="ARBA00022968"/>
    </source>
</evidence>
<evidence type="ECO:0000256" key="2">
    <source>
        <dbReference type="ARBA" id="ARBA00010962"/>
    </source>
</evidence>
<dbReference type="Proteomes" id="UP000614334">
    <property type="component" value="Unassembled WGS sequence"/>
</dbReference>
<evidence type="ECO:0000313" key="12">
    <source>
        <dbReference type="EMBL" id="KAF8756046.1"/>
    </source>
</evidence>
<dbReference type="GO" id="GO:0005789">
    <property type="term" value="C:endoplasmic reticulum membrane"/>
    <property type="evidence" value="ECO:0007669"/>
    <property type="project" value="TreeGrafter"/>
</dbReference>
<feature type="compositionally biased region" description="Polar residues" evidence="9">
    <location>
        <begin position="65"/>
        <end position="74"/>
    </location>
</feature>
<evidence type="ECO:0000256" key="7">
    <source>
        <dbReference type="ARBA" id="ARBA00023180"/>
    </source>
</evidence>
<accession>A0A8H7II02</accession>
<dbReference type="GO" id="GO:0031505">
    <property type="term" value="P:fungal-type cell wall organization"/>
    <property type="evidence" value="ECO:0007669"/>
    <property type="project" value="TreeGrafter"/>
</dbReference>
<feature type="region of interest" description="Disordered" evidence="9">
    <location>
        <begin position="95"/>
        <end position="116"/>
    </location>
</feature>
<feature type="domain" description="GH16" evidence="11">
    <location>
        <begin position="186"/>
        <end position="529"/>
    </location>
</feature>
<keyword evidence="12" id="KW-0378">Hydrolase</keyword>
<comment type="subcellular location">
    <subcellularLocation>
        <location evidence="1">Membrane</location>
        <topology evidence="1">Single-pass type II membrane protein</topology>
    </subcellularLocation>
</comment>
<dbReference type="PANTHER" id="PTHR31361">
    <property type="entry name" value="BETA-GLUCAN SYNTHESIS-ASSOCIATED PROTEIN KRE6-RELATED"/>
    <property type="match status" value="1"/>
</dbReference>
<comment type="caution">
    <text evidence="12">The sequence shown here is derived from an EMBL/GenBank/DDBJ whole genome shotgun (WGS) entry which is preliminary data.</text>
</comment>
<dbReference type="InterPro" id="IPR000757">
    <property type="entry name" value="Beta-glucanase-like"/>
</dbReference>
<dbReference type="EMBL" id="JACYCF010000007">
    <property type="protein sequence ID" value="KAF8756046.1"/>
    <property type="molecule type" value="Genomic_DNA"/>
</dbReference>
<feature type="transmembrane region" description="Helical" evidence="10">
    <location>
        <begin position="154"/>
        <end position="178"/>
    </location>
</feature>
<protein>
    <submittedName>
        <fullName evidence="12">Glycoside hydrolase family 16 protein</fullName>
    </submittedName>
</protein>
<feature type="region of interest" description="Disordered" evidence="9">
    <location>
        <begin position="53"/>
        <end position="76"/>
    </location>
</feature>
<organism evidence="12 13">
    <name type="scientific">Rhizoctonia solani</name>
    <dbReference type="NCBI Taxonomy" id="456999"/>
    <lineage>
        <taxon>Eukaryota</taxon>
        <taxon>Fungi</taxon>
        <taxon>Dikarya</taxon>
        <taxon>Basidiomycota</taxon>
        <taxon>Agaricomycotina</taxon>
        <taxon>Agaricomycetes</taxon>
        <taxon>Cantharellales</taxon>
        <taxon>Ceratobasidiaceae</taxon>
        <taxon>Rhizoctonia</taxon>
    </lineage>
</organism>
<evidence type="ECO:0000256" key="9">
    <source>
        <dbReference type="SAM" id="MobiDB-lite"/>
    </source>
</evidence>
<dbReference type="Pfam" id="PF03935">
    <property type="entry name" value="SKN1_KRE6_Sbg1"/>
    <property type="match status" value="2"/>
</dbReference>
<feature type="transmembrane region" description="Helical" evidence="10">
    <location>
        <begin position="123"/>
        <end position="142"/>
    </location>
</feature>
<dbReference type="InterPro" id="IPR013320">
    <property type="entry name" value="ConA-like_dom_sf"/>
</dbReference>
<evidence type="ECO:0000259" key="11">
    <source>
        <dbReference type="PROSITE" id="PS51762"/>
    </source>
</evidence>
<dbReference type="PANTHER" id="PTHR31361:SF1">
    <property type="entry name" value="BETA-GLUCAN SYNTHESIS-ASSOCIATED PROTEIN KRE6-RELATED"/>
    <property type="match status" value="1"/>
</dbReference>
<feature type="compositionally biased region" description="Basic and acidic residues" evidence="9">
    <location>
        <begin position="100"/>
        <end position="114"/>
    </location>
</feature>
<evidence type="ECO:0000256" key="1">
    <source>
        <dbReference type="ARBA" id="ARBA00004606"/>
    </source>
</evidence>
<evidence type="ECO:0000256" key="5">
    <source>
        <dbReference type="ARBA" id="ARBA00022989"/>
    </source>
</evidence>
<reference evidence="12" key="1">
    <citation type="submission" date="2020-09" db="EMBL/GenBank/DDBJ databases">
        <title>Comparative genome analyses of four rice-infecting Rhizoctonia solani isolates reveal extensive enrichment of homogalacturonan modification genes.</title>
        <authorList>
            <person name="Lee D.-Y."/>
            <person name="Jeon J."/>
            <person name="Kim K.-T."/>
            <person name="Cheong K."/>
            <person name="Song H."/>
            <person name="Choi G."/>
            <person name="Ko J."/>
            <person name="Opiyo S.O."/>
            <person name="Zuo S."/>
            <person name="Madhav S."/>
            <person name="Lee Y.-H."/>
            <person name="Wang G.-L."/>
        </authorList>
    </citation>
    <scope>NUCLEOTIDE SEQUENCE</scope>
    <source>
        <strain evidence="12">AG1-IA B2</strain>
    </source>
</reference>
<keyword evidence="7" id="KW-0325">Glycoprotein</keyword>
<dbReference type="GO" id="GO:0015926">
    <property type="term" value="F:glucosidase activity"/>
    <property type="evidence" value="ECO:0007669"/>
    <property type="project" value="TreeGrafter"/>
</dbReference>
<keyword evidence="6 10" id="KW-0472">Membrane</keyword>